<dbReference type="SUPFAM" id="SSF46785">
    <property type="entry name" value="Winged helix' DNA-binding domain"/>
    <property type="match status" value="1"/>
</dbReference>
<dbReference type="InterPro" id="IPR046335">
    <property type="entry name" value="LacI/GalR-like_sensor"/>
</dbReference>
<keyword evidence="6" id="KW-1185">Reference proteome</keyword>
<dbReference type="SMART" id="SM00345">
    <property type="entry name" value="HTH_GNTR"/>
    <property type="match status" value="1"/>
</dbReference>
<evidence type="ECO:0000313" key="6">
    <source>
        <dbReference type="Proteomes" id="UP000346198"/>
    </source>
</evidence>
<name>A0A6C2UMM9_9BACT</name>
<reference evidence="5 6" key="1">
    <citation type="submission" date="2019-04" db="EMBL/GenBank/DDBJ databases">
        <authorList>
            <person name="Van Vliet M D."/>
        </authorList>
    </citation>
    <scope>NUCLEOTIDE SEQUENCE [LARGE SCALE GENOMIC DNA]</scope>
    <source>
        <strain evidence="5 6">F21</strain>
    </source>
</reference>
<dbReference type="PRINTS" id="PR00035">
    <property type="entry name" value="HTHGNTR"/>
</dbReference>
<dbReference type="AlphaFoldDB" id="A0A6C2UMM9"/>
<dbReference type="EMBL" id="CAAHFH010000002">
    <property type="protein sequence ID" value="VGO21183.1"/>
    <property type="molecule type" value="Genomic_DNA"/>
</dbReference>
<evidence type="ECO:0000256" key="3">
    <source>
        <dbReference type="ARBA" id="ARBA00023163"/>
    </source>
</evidence>
<dbReference type="InterPro" id="IPR000524">
    <property type="entry name" value="Tscrpt_reg_HTH_GntR"/>
</dbReference>
<evidence type="ECO:0000259" key="4">
    <source>
        <dbReference type="PROSITE" id="PS50949"/>
    </source>
</evidence>
<dbReference type="InterPro" id="IPR036388">
    <property type="entry name" value="WH-like_DNA-bd_sf"/>
</dbReference>
<dbReference type="InterPro" id="IPR036390">
    <property type="entry name" value="WH_DNA-bd_sf"/>
</dbReference>
<dbReference type="CDD" id="cd07377">
    <property type="entry name" value="WHTH_GntR"/>
    <property type="match status" value="1"/>
</dbReference>
<dbReference type="Proteomes" id="UP000346198">
    <property type="component" value="Unassembled WGS sequence"/>
</dbReference>
<evidence type="ECO:0000256" key="2">
    <source>
        <dbReference type="ARBA" id="ARBA00023125"/>
    </source>
</evidence>
<keyword evidence="2" id="KW-0238">DNA-binding</keyword>
<sequence length="379" mass="42197">MFAFQMHYLYIYIMNPSKPTYLRIYDEIKLLIRNQTYKPGDLLPTEQELAKTFSASRPTVAKALKLLCNEKMVRRRAGFGTQVLPPGKSALTAGLLIPRLHKTEIFEPICAGIIETAHESGMQIIRPPELGLELDPALLAEQLTERFIEAKVHGVFFTPIEHIPDQEEFNLEIIRRLTRKGIRVVLLDRDVYAWPRQTPYDLIGIDNIEAGYIMARHLLGNGCKQLAFVSAANPAMTVQLRRIGSHEALVQSDQSAQSLKDFTFLPDDPEKTARQLLTAKTDGILCANDATAAPLLRALLDLGADIPHKLQVCGFDDVKYASLLSVPLSSYRQPCKDIGKAAARVMLNRIKFPDSPALRVSLNGQLVIRNSSCGPIKGS</sequence>
<gene>
    <name evidence="5" type="primary">araR_2</name>
    <name evidence="5" type="ORF">SCARR_03254</name>
</gene>
<evidence type="ECO:0000256" key="1">
    <source>
        <dbReference type="ARBA" id="ARBA00023015"/>
    </source>
</evidence>
<dbReference type="GO" id="GO:0003700">
    <property type="term" value="F:DNA-binding transcription factor activity"/>
    <property type="evidence" value="ECO:0007669"/>
    <property type="project" value="InterPro"/>
</dbReference>
<feature type="domain" description="HTH gntR-type" evidence="4">
    <location>
        <begin position="18"/>
        <end position="86"/>
    </location>
</feature>
<dbReference type="PROSITE" id="PS50949">
    <property type="entry name" value="HTH_GNTR"/>
    <property type="match status" value="1"/>
</dbReference>
<dbReference type="Pfam" id="PF13377">
    <property type="entry name" value="Peripla_BP_3"/>
    <property type="match status" value="1"/>
</dbReference>
<dbReference type="SUPFAM" id="SSF53822">
    <property type="entry name" value="Periplasmic binding protein-like I"/>
    <property type="match status" value="1"/>
</dbReference>
<organism evidence="5 6">
    <name type="scientific">Pontiella sulfatireligans</name>
    <dbReference type="NCBI Taxonomy" id="2750658"/>
    <lineage>
        <taxon>Bacteria</taxon>
        <taxon>Pseudomonadati</taxon>
        <taxon>Kiritimatiellota</taxon>
        <taxon>Kiritimatiellia</taxon>
        <taxon>Kiritimatiellales</taxon>
        <taxon>Pontiellaceae</taxon>
        <taxon>Pontiella</taxon>
    </lineage>
</organism>
<keyword evidence="1" id="KW-0805">Transcription regulation</keyword>
<dbReference type="GO" id="GO:0000976">
    <property type="term" value="F:transcription cis-regulatory region binding"/>
    <property type="evidence" value="ECO:0007669"/>
    <property type="project" value="TreeGrafter"/>
</dbReference>
<dbReference type="CDD" id="cd06267">
    <property type="entry name" value="PBP1_LacI_sugar_binding-like"/>
    <property type="match status" value="1"/>
</dbReference>
<dbReference type="Gene3D" id="3.40.50.2300">
    <property type="match status" value="2"/>
</dbReference>
<accession>A0A6C2UMM9</accession>
<dbReference type="Gene3D" id="1.10.10.10">
    <property type="entry name" value="Winged helix-like DNA-binding domain superfamily/Winged helix DNA-binding domain"/>
    <property type="match status" value="1"/>
</dbReference>
<protein>
    <submittedName>
        <fullName evidence="5">Arabinose metabolism transcriptional repressor</fullName>
    </submittedName>
</protein>
<dbReference type="Pfam" id="PF00392">
    <property type="entry name" value="GntR"/>
    <property type="match status" value="1"/>
</dbReference>
<dbReference type="PANTHER" id="PTHR30146">
    <property type="entry name" value="LACI-RELATED TRANSCRIPTIONAL REPRESSOR"/>
    <property type="match status" value="1"/>
</dbReference>
<evidence type="ECO:0000313" key="5">
    <source>
        <dbReference type="EMBL" id="VGO21183.1"/>
    </source>
</evidence>
<dbReference type="InterPro" id="IPR028082">
    <property type="entry name" value="Peripla_BP_I"/>
</dbReference>
<keyword evidence="3" id="KW-0804">Transcription</keyword>
<dbReference type="PANTHER" id="PTHR30146:SF109">
    <property type="entry name" value="HTH-TYPE TRANSCRIPTIONAL REGULATOR GALS"/>
    <property type="match status" value="1"/>
</dbReference>
<proteinExistence type="predicted"/>